<dbReference type="Proteomes" id="UP000585614">
    <property type="component" value="Unassembled WGS sequence"/>
</dbReference>
<gene>
    <name evidence="2" type="ORF">mRhiFer1_001987</name>
</gene>
<dbReference type="EMBL" id="JACAGC010000004">
    <property type="protein sequence ID" value="KAF6371459.1"/>
    <property type="molecule type" value="Genomic_DNA"/>
</dbReference>
<dbReference type="GO" id="GO:0005737">
    <property type="term" value="C:cytoplasm"/>
    <property type="evidence" value="ECO:0007669"/>
    <property type="project" value="TreeGrafter"/>
</dbReference>
<dbReference type="GO" id="GO:0005509">
    <property type="term" value="F:calcium ion binding"/>
    <property type="evidence" value="ECO:0007669"/>
    <property type="project" value="InterPro"/>
</dbReference>
<dbReference type="Gene3D" id="1.20.890.10">
    <property type="entry name" value="cAMP-dependent protein kinase regulatory subunit, dimerization-anchoring domain"/>
    <property type="match status" value="1"/>
</dbReference>
<reference evidence="2 3" key="1">
    <citation type="journal article" date="2020" name="Nature">
        <title>Six reference-quality genomes reveal evolution of bat adaptations.</title>
        <authorList>
            <person name="Jebb D."/>
            <person name="Huang Z."/>
            <person name="Pippel M."/>
            <person name="Hughes G.M."/>
            <person name="Lavrichenko K."/>
            <person name="Devanna P."/>
            <person name="Winkler S."/>
            <person name="Jermiin L.S."/>
            <person name="Skirmuntt E.C."/>
            <person name="Katzourakis A."/>
            <person name="Burkitt-Gray L."/>
            <person name="Ray D.A."/>
            <person name="Sullivan K.A.M."/>
            <person name="Roscito J.G."/>
            <person name="Kirilenko B.M."/>
            <person name="Davalos L.M."/>
            <person name="Corthals A.P."/>
            <person name="Power M.L."/>
            <person name="Jones G."/>
            <person name="Ransome R.D."/>
            <person name="Dechmann D.K.N."/>
            <person name="Locatelli A.G."/>
            <person name="Puechmaille S.J."/>
            <person name="Fedrigo O."/>
            <person name="Jarvis E.D."/>
            <person name="Hiller M."/>
            <person name="Vernes S.C."/>
            <person name="Myers E.W."/>
            <person name="Teeling E.C."/>
        </authorList>
    </citation>
    <scope>NUCLEOTIDE SEQUENCE [LARGE SCALE GENOMIC DNA]</scope>
    <source>
        <strain evidence="2">MRhiFer1</strain>
        <tissue evidence="2">Lung</tissue>
    </source>
</reference>
<organism evidence="2 3">
    <name type="scientific">Rhinolophus ferrumequinum</name>
    <name type="common">Greater horseshoe bat</name>
    <dbReference type="NCBI Taxonomy" id="59479"/>
    <lineage>
        <taxon>Eukaryota</taxon>
        <taxon>Metazoa</taxon>
        <taxon>Chordata</taxon>
        <taxon>Craniata</taxon>
        <taxon>Vertebrata</taxon>
        <taxon>Euteleostomi</taxon>
        <taxon>Mammalia</taxon>
        <taxon>Eutheria</taxon>
        <taxon>Laurasiatheria</taxon>
        <taxon>Chiroptera</taxon>
        <taxon>Yinpterochiroptera</taxon>
        <taxon>Rhinolophoidea</taxon>
        <taxon>Rhinolophidae</taxon>
        <taxon>Rhinolophinae</taxon>
        <taxon>Rhinolophus</taxon>
    </lineage>
</organism>
<dbReference type="GO" id="GO:0048240">
    <property type="term" value="P:sperm capacitation"/>
    <property type="evidence" value="ECO:0007669"/>
    <property type="project" value="InterPro"/>
</dbReference>
<dbReference type="PANTHER" id="PTHR15494:SF0">
    <property type="entry name" value="CALCIUM-BINDING TYROSINE PHOSPHORYLATION-REGULATED PROTEIN"/>
    <property type="match status" value="1"/>
</dbReference>
<accession>A0A7J7ZBJ9</accession>
<dbReference type="PANTHER" id="PTHR15494">
    <property type="entry name" value="CALCIUM-BINDING TYROSINE PHOSPHORYLATION-REGULATED PROTEIN"/>
    <property type="match status" value="1"/>
</dbReference>
<feature type="domain" description="RIIa" evidence="1">
    <location>
        <begin position="13"/>
        <end position="45"/>
    </location>
</feature>
<dbReference type="AlphaFoldDB" id="A0A7J7ZBJ9"/>
<comment type="caution">
    <text evidence="2">The sequence shown here is derived from an EMBL/GenBank/DDBJ whole genome shotgun (WGS) entry which is preliminary data.</text>
</comment>
<dbReference type="InterPro" id="IPR038848">
    <property type="entry name" value="CABYR"/>
</dbReference>
<evidence type="ECO:0000259" key="1">
    <source>
        <dbReference type="Pfam" id="PF02197"/>
    </source>
</evidence>
<evidence type="ECO:0000313" key="3">
    <source>
        <dbReference type="Proteomes" id="UP000585614"/>
    </source>
</evidence>
<protein>
    <submittedName>
        <fullName evidence="2">Calcium binding tyrosine phosphorylation regulated</fullName>
    </submittedName>
</protein>
<proteinExistence type="predicted"/>
<dbReference type="InterPro" id="IPR003117">
    <property type="entry name" value="cAMP_dep_PK_reg_su_I/II_a/b"/>
</dbReference>
<dbReference type="GO" id="GO:0035686">
    <property type="term" value="C:sperm fibrous sheath"/>
    <property type="evidence" value="ECO:0007669"/>
    <property type="project" value="TreeGrafter"/>
</dbReference>
<dbReference type="SUPFAM" id="SSF47391">
    <property type="entry name" value="Dimerization-anchoring domain of cAMP-dependent PK regulatory subunit"/>
    <property type="match status" value="1"/>
</dbReference>
<name>A0A7J7ZBJ9_RHIFE</name>
<evidence type="ECO:0000313" key="2">
    <source>
        <dbReference type="EMBL" id="KAF6371459.1"/>
    </source>
</evidence>
<dbReference type="Pfam" id="PF02197">
    <property type="entry name" value="RIIa"/>
    <property type="match status" value="1"/>
</dbReference>
<sequence length="264" mass="28866">MISSKSRLLVPPGLDIVLQGLSRAVFETNSQNVIQFAAFYFEELTVFKEDNASLDVKNLIKQFHQPIGKVIKNFVTKGQQELHAYDQAPEIPLQAGIEVTTTVHKTAIYKDELMTEGVTYVKQIPEQRAIPLTDHVACLKENELLPPGSVIPVHKTASGMSEKCAGSTKFAQLEQAIYNSFGRMKGEGTLLISFTSVEGPPAQALDAEGSTEAEGCEKLLHIEVEVTALLPGQQESWENSASQEAEVKLVLCGKLLQLCAQGRL</sequence>